<gene>
    <name evidence="3" type="ORF">ACFS25_25055</name>
</gene>
<proteinExistence type="predicted"/>
<feature type="transmembrane region" description="Helical" evidence="2">
    <location>
        <begin position="37"/>
        <end position="56"/>
    </location>
</feature>
<evidence type="ECO:0000256" key="1">
    <source>
        <dbReference type="SAM" id="MobiDB-lite"/>
    </source>
</evidence>
<keyword evidence="4" id="KW-1185">Reference proteome</keyword>
<protein>
    <submittedName>
        <fullName evidence="3">Uncharacterized protein</fullName>
    </submittedName>
</protein>
<organism evidence="3 4">
    <name type="scientific">Spirosoma flavum</name>
    <dbReference type="NCBI Taxonomy" id="2048557"/>
    <lineage>
        <taxon>Bacteria</taxon>
        <taxon>Pseudomonadati</taxon>
        <taxon>Bacteroidota</taxon>
        <taxon>Cytophagia</taxon>
        <taxon>Cytophagales</taxon>
        <taxon>Cytophagaceae</taxon>
        <taxon>Spirosoma</taxon>
    </lineage>
</organism>
<reference evidence="4" key="1">
    <citation type="journal article" date="2019" name="Int. J. Syst. Evol. Microbiol.">
        <title>The Global Catalogue of Microorganisms (GCM) 10K type strain sequencing project: providing services to taxonomists for standard genome sequencing and annotation.</title>
        <authorList>
            <consortium name="The Broad Institute Genomics Platform"/>
            <consortium name="The Broad Institute Genome Sequencing Center for Infectious Disease"/>
            <person name="Wu L."/>
            <person name="Ma J."/>
        </authorList>
    </citation>
    <scope>NUCLEOTIDE SEQUENCE [LARGE SCALE GENOMIC DNA]</scope>
    <source>
        <strain evidence="4">KCTC 52490</strain>
    </source>
</reference>
<keyword evidence="2" id="KW-0472">Membrane</keyword>
<evidence type="ECO:0000313" key="3">
    <source>
        <dbReference type="EMBL" id="MFD2937074.1"/>
    </source>
</evidence>
<accession>A0ABW6ANN3</accession>
<feature type="region of interest" description="Disordered" evidence="1">
    <location>
        <begin position="1"/>
        <end position="24"/>
    </location>
</feature>
<keyword evidence="2" id="KW-1133">Transmembrane helix</keyword>
<keyword evidence="2" id="KW-0812">Transmembrane</keyword>
<sequence length="179" mass="20889">MSQENKTKRPSITEPSQEDVKSISSMKPASREIYTDLFIKMAPIFISIIGFFWGIYQFNAQQENNAKSEFDRRMFEKTLETYADISKVVGKMTTLQLPRDSLIFDTLQKDFNERYWGVMLLVQQDPVRQALRELKGEIKDANEVKDVESGRQEISNLILRQDHLSQKLREALQAYRSSK</sequence>
<dbReference type="Proteomes" id="UP001597512">
    <property type="component" value="Unassembled WGS sequence"/>
</dbReference>
<comment type="caution">
    <text evidence="3">The sequence shown here is derived from an EMBL/GenBank/DDBJ whole genome shotgun (WGS) entry which is preliminary data.</text>
</comment>
<evidence type="ECO:0000313" key="4">
    <source>
        <dbReference type="Proteomes" id="UP001597512"/>
    </source>
</evidence>
<evidence type="ECO:0000256" key="2">
    <source>
        <dbReference type="SAM" id="Phobius"/>
    </source>
</evidence>
<name>A0ABW6ANN3_9BACT</name>
<dbReference type="RefSeq" id="WP_381506510.1">
    <property type="nucleotide sequence ID" value="NZ_JBHUOM010000023.1"/>
</dbReference>
<dbReference type="EMBL" id="JBHUOM010000023">
    <property type="protein sequence ID" value="MFD2937074.1"/>
    <property type="molecule type" value="Genomic_DNA"/>
</dbReference>